<name>A0A2H3D544_ARMGA</name>
<gene>
    <name evidence="2" type="ORF">ARMGADRAFT_862550</name>
</gene>
<feature type="compositionally biased region" description="Low complexity" evidence="1">
    <location>
        <begin position="211"/>
        <end position="222"/>
    </location>
</feature>
<feature type="compositionally biased region" description="Basic residues" evidence="1">
    <location>
        <begin position="228"/>
        <end position="259"/>
    </location>
</feature>
<feature type="region of interest" description="Disordered" evidence="1">
    <location>
        <begin position="200"/>
        <end position="268"/>
    </location>
</feature>
<protein>
    <submittedName>
        <fullName evidence="2">Uncharacterized protein</fullName>
    </submittedName>
</protein>
<evidence type="ECO:0000256" key="1">
    <source>
        <dbReference type="SAM" id="MobiDB-lite"/>
    </source>
</evidence>
<dbReference type="STRING" id="47427.A0A2H3D544"/>
<dbReference type="OrthoDB" id="2961286at2759"/>
<proteinExistence type="predicted"/>
<organism evidence="2 3">
    <name type="scientific">Armillaria gallica</name>
    <name type="common">Bulbous honey fungus</name>
    <name type="synonym">Armillaria bulbosa</name>
    <dbReference type="NCBI Taxonomy" id="47427"/>
    <lineage>
        <taxon>Eukaryota</taxon>
        <taxon>Fungi</taxon>
        <taxon>Dikarya</taxon>
        <taxon>Basidiomycota</taxon>
        <taxon>Agaricomycotina</taxon>
        <taxon>Agaricomycetes</taxon>
        <taxon>Agaricomycetidae</taxon>
        <taxon>Agaricales</taxon>
        <taxon>Marasmiineae</taxon>
        <taxon>Physalacriaceae</taxon>
        <taxon>Armillaria</taxon>
    </lineage>
</organism>
<dbReference type="AlphaFoldDB" id="A0A2H3D544"/>
<dbReference type="Proteomes" id="UP000217790">
    <property type="component" value="Unassembled WGS sequence"/>
</dbReference>
<accession>A0A2H3D544</accession>
<reference evidence="3" key="1">
    <citation type="journal article" date="2017" name="Nat. Ecol. Evol.">
        <title>Genome expansion and lineage-specific genetic innovations in the forest pathogenic fungi Armillaria.</title>
        <authorList>
            <person name="Sipos G."/>
            <person name="Prasanna A.N."/>
            <person name="Walter M.C."/>
            <person name="O'Connor E."/>
            <person name="Balint B."/>
            <person name="Krizsan K."/>
            <person name="Kiss B."/>
            <person name="Hess J."/>
            <person name="Varga T."/>
            <person name="Slot J."/>
            <person name="Riley R."/>
            <person name="Boka B."/>
            <person name="Rigling D."/>
            <person name="Barry K."/>
            <person name="Lee J."/>
            <person name="Mihaltcheva S."/>
            <person name="LaButti K."/>
            <person name="Lipzen A."/>
            <person name="Waldron R."/>
            <person name="Moloney N.M."/>
            <person name="Sperisen C."/>
            <person name="Kredics L."/>
            <person name="Vagvoelgyi C."/>
            <person name="Patrignani A."/>
            <person name="Fitzpatrick D."/>
            <person name="Nagy I."/>
            <person name="Doyle S."/>
            <person name="Anderson J.B."/>
            <person name="Grigoriev I.V."/>
            <person name="Gueldener U."/>
            <person name="Muensterkoetter M."/>
            <person name="Nagy L.G."/>
        </authorList>
    </citation>
    <scope>NUCLEOTIDE SEQUENCE [LARGE SCALE GENOMIC DNA]</scope>
    <source>
        <strain evidence="3">Ar21-2</strain>
    </source>
</reference>
<evidence type="ECO:0000313" key="3">
    <source>
        <dbReference type="Proteomes" id="UP000217790"/>
    </source>
</evidence>
<evidence type="ECO:0000313" key="2">
    <source>
        <dbReference type="EMBL" id="PBK90359.1"/>
    </source>
</evidence>
<feature type="non-terminal residue" evidence="2">
    <location>
        <position position="306"/>
    </location>
</feature>
<keyword evidence="3" id="KW-1185">Reference proteome</keyword>
<dbReference type="EMBL" id="KZ293665">
    <property type="protein sequence ID" value="PBK90359.1"/>
    <property type="molecule type" value="Genomic_DNA"/>
</dbReference>
<sequence>APTKFRGKYDTVKRFIRQYKQMCAVYNVPDREKCRQIIDYCSSRVIQFIEALDSFVNEDWDQLEKDILTYYDAELHESCHLLSNLDKLVKRWRKKGIYNLTRFKWYEVGFLTVVNWLLHKGKITLDEQHMKFWYGLNGNLREIVEVRYLTSHLCYDPQRVITCEDMAKIMYNMFTCNRFDAELTAKKSKDRQAKLEELLKMSMSGDEDTDTSSSKDSTSTSDSESDNKHRKSHKKKEAKHHKLVTKTKKSKHASHKKATNKSQDTDEVEELVDKLAKMKVSDSDYTQIYYQALKRDATIANIVALP</sequence>
<dbReference type="InParanoid" id="A0A2H3D544"/>
<feature type="non-terminal residue" evidence="2">
    <location>
        <position position="1"/>
    </location>
</feature>